<dbReference type="PANTHER" id="PTHR32309">
    <property type="entry name" value="TYROSINE-PROTEIN KINASE"/>
    <property type="match status" value="1"/>
</dbReference>
<dbReference type="OrthoDB" id="745212at2"/>
<evidence type="ECO:0000256" key="1">
    <source>
        <dbReference type="SAM" id="Phobius"/>
    </source>
</evidence>
<feature type="transmembrane region" description="Helical" evidence="1">
    <location>
        <begin position="334"/>
        <end position="352"/>
    </location>
</feature>
<gene>
    <name evidence="2" type="ORF">E2R66_18805</name>
</gene>
<keyword evidence="1" id="KW-0812">Transmembrane</keyword>
<organism evidence="2 3">
    <name type="scientific">Mucilaginibacter psychrotolerans</name>
    <dbReference type="NCBI Taxonomy" id="1524096"/>
    <lineage>
        <taxon>Bacteria</taxon>
        <taxon>Pseudomonadati</taxon>
        <taxon>Bacteroidota</taxon>
        <taxon>Sphingobacteriia</taxon>
        <taxon>Sphingobacteriales</taxon>
        <taxon>Sphingobacteriaceae</taxon>
        <taxon>Mucilaginibacter</taxon>
    </lineage>
</organism>
<comment type="caution">
    <text evidence="2">The sequence shown here is derived from an EMBL/GenBank/DDBJ whole genome shotgun (WGS) entry which is preliminary data.</text>
</comment>
<dbReference type="EMBL" id="SOZE01000021">
    <property type="protein sequence ID" value="TFF35536.1"/>
    <property type="molecule type" value="Genomic_DNA"/>
</dbReference>
<dbReference type="AlphaFoldDB" id="A0A4Y8SAZ0"/>
<dbReference type="PANTHER" id="PTHR32309:SF31">
    <property type="entry name" value="CAPSULAR EXOPOLYSACCHARIDE FAMILY"/>
    <property type="match status" value="1"/>
</dbReference>
<protein>
    <submittedName>
        <fullName evidence="2">Lipopolysaccharide biosynthesis protein</fullName>
    </submittedName>
</protein>
<evidence type="ECO:0000313" key="3">
    <source>
        <dbReference type="Proteomes" id="UP000297540"/>
    </source>
</evidence>
<keyword evidence="1" id="KW-1133">Transmembrane helix</keyword>
<proteinExistence type="predicted"/>
<feature type="transmembrane region" description="Helical" evidence="1">
    <location>
        <begin position="37"/>
        <end position="57"/>
    </location>
</feature>
<reference evidence="2 3" key="1">
    <citation type="journal article" date="2017" name="Int. J. Syst. Evol. Microbiol.">
        <title>Mucilaginibacterpsychrotolerans sp. nov., isolated from peatlands.</title>
        <authorList>
            <person name="Deng Y."/>
            <person name="Shen L."/>
            <person name="Xu B."/>
            <person name="Liu Y."/>
            <person name="Gu Z."/>
            <person name="Liu H."/>
            <person name="Zhou Y."/>
        </authorList>
    </citation>
    <scope>NUCLEOTIDE SEQUENCE [LARGE SCALE GENOMIC DNA]</scope>
    <source>
        <strain evidence="2 3">NH7-4</strain>
    </source>
</reference>
<keyword evidence="3" id="KW-1185">Reference proteome</keyword>
<sequence>MEGKPVSAQMEVQENEISLKDLVGYLKGEVKYLKSRWLVILGIGVVAALLGFAYALVKKTTYTAISTFVLEDGSKGGGLGQYAGLASLAGIDIGGGGGGGIFQGDNILELYKSRLMIEKTLLTPVVIDGKQQLLIDRYITSNNLLEKWKKGDNISTITFTGSPGNFSRKQDSIITDLTNKFNEKMLSVVKLDKKLSIIKVEVSTTDELFSKVFNSKLVETVNNFYAQTKTKKSYQNVQVLQKQADSVKNVLGSAITGVASAMDAAPNANPAMSTLRVPSQKRQVDVQASSAIYSEIVKNLEISKIALRQETPLIQVIDEPVLPLPASKVSKLKGMLMGFILGVVIVSLFLVGKRVIKQIMA</sequence>
<accession>A0A4Y8SAZ0</accession>
<evidence type="ECO:0000313" key="2">
    <source>
        <dbReference type="EMBL" id="TFF35536.1"/>
    </source>
</evidence>
<dbReference type="InterPro" id="IPR050445">
    <property type="entry name" value="Bact_polysacc_biosynth/exp"/>
</dbReference>
<dbReference type="Proteomes" id="UP000297540">
    <property type="component" value="Unassembled WGS sequence"/>
</dbReference>
<name>A0A4Y8SAZ0_9SPHI</name>
<dbReference type="RefSeq" id="WP_133233331.1">
    <property type="nucleotide sequence ID" value="NZ_SOZE01000021.1"/>
</dbReference>
<keyword evidence="1" id="KW-0472">Membrane</keyword>